<dbReference type="Proteomes" id="UP000287651">
    <property type="component" value="Unassembled WGS sequence"/>
</dbReference>
<organism evidence="2 3">
    <name type="scientific">Ensete ventricosum</name>
    <name type="common">Abyssinian banana</name>
    <name type="synonym">Musa ensete</name>
    <dbReference type="NCBI Taxonomy" id="4639"/>
    <lineage>
        <taxon>Eukaryota</taxon>
        <taxon>Viridiplantae</taxon>
        <taxon>Streptophyta</taxon>
        <taxon>Embryophyta</taxon>
        <taxon>Tracheophyta</taxon>
        <taxon>Spermatophyta</taxon>
        <taxon>Magnoliopsida</taxon>
        <taxon>Liliopsida</taxon>
        <taxon>Zingiberales</taxon>
        <taxon>Musaceae</taxon>
        <taxon>Ensete</taxon>
    </lineage>
</organism>
<evidence type="ECO:0000313" key="3">
    <source>
        <dbReference type="Proteomes" id="UP000287651"/>
    </source>
</evidence>
<name>A0A426YF92_ENSVE</name>
<keyword evidence="1" id="KW-0732">Signal</keyword>
<proteinExistence type="predicted"/>
<reference evidence="2 3" key="1">
    <citation type="journal article" date="2014" name="Agronomy (Basel)">
        <title>A Draft Genome Sequence for Ensete ventricosum, the Drought-Tolerant Tree Against Hunger.</title>
        <authorList>
            <person name="Harrison J."/>
            <person name="Moore K.A."/>
            <person name="Paszkiewicz K."/>
            <person name="Jones T."/>
            <person name="Grant M."/>
            <person name="Ambacheew D."/>
            <person name="Muzemil S."/>
            <person name="Studholme D.J."/>
        </authorList>
    </citation>
    <scope>NUCLEOTIDE SEQUENCE [LARGE SCALE GENOMIC DNA]</scope>
</reference>
<evidence type="ECO:0000313" key="2">
    <source>
        <dbReference type="EMBL" id="RRT50330.1"/>
    </source>
</evidence>
<feature type="signal peptide" evidence="1">
    <location>
        <begin position="1"/>
        <end position="28"/>
    </location>
</feature>
<gene>
    <name evidence="2" type="ORF">B296_00051831</name>
</gene>
<dbReference type="AlphaFoldDB" id="A0A426YF92"/>
<dbReference type="EMBL" id="AMZH03012823">
    <property type="protein sequence ID" value="RRT50330.1"/>
    <property type="molecule type" value="Genomic_DNA"/>
</dbReference>
<protein>
    <submittedName>
        <fullName evidence="2">Uncharacterized protein</fullName>
    </submittedName>
</protein>
<evidence type="ECO:0000256" key="1">
    <source>
        <dbReference type="SAM" id="SignalP"/>
    </source>
</evidence>
<accession>A0A426YF92</accession>
<sequence>MNTNHNLSIVRLVLVLFIFVVYVVKVEANQVQPEAFYHNSNQLELLSDRAILVKRERGLMKRMRYI</sequence>
<comment type="caution">
    <text evidence="2">The sequence shown here is derived from an EMBL/GenBank/DDBJ whole genome shotgun (WGS) entry which is preliminary data.</text>
</comment>
<feature type="chain" id="PRO_5019040460" evidence="1">
    <location>
        <begin position="29"/>
        <end position="66"/>
    </location>
</feature>